<feature type="transmembrane region" description="Helical" evidence="1">
    <location>
        <begin position="148"/>
        <end position="175"/>
    </location>
</feature>
<evidence type="ECO:0000256" key="1">
    <source>
        <dbReference type="SAM" id="Phobius"/>
    </source>
</evidence>
<dbReference type="Proteomes" id="UP000034687">
    <property type="component" value="Unassembled WGS sequence"/>
</dbReference>
<comment type="caution">
    <text evidence="2">The sequence shown here is derived from an EMBL/GenBank/DDBJ whole genome shotgun (WGS) entry which is preliminary data.</text>
</comment>
<dbReference type="EMBL" id="LBXW01000006">
    <property type="protein sequence ID" value="KKR39558.1"/>
    <property type="molecule type" value="Genomic_DNA"/>
</dbReference>
<dbReference type="Pfam" id="PF06182">
    <property type="entry name" value="ABC2_membrane_6"/>
    <property type="match status" value="1"/>
</dbReference>
<accession>A0A0G0QHC4</accession>
<feature type="transmembrane region" description="Helical" evidence="1">
    <location>
        <begin position="62"/>
        <end position="83"/>
    </location>
</feature>
<evidence type="ECO:0000313" key="3">
    <source>
        <dbReference type="Proteomes" id="UP000034687"/>
    </source>
</evidence>
<dbReference type="InterPro" id="IPR010390">
    <property type="entry name" value="ABC-2_transporter-like"/>
</dbReference>
<reference evidence="2 3" key="1">
    <citation type="journal article" date="2015" name="Nature">
        <title>rRNA introns, odd ribosomes, and small enigmatic genomes across a large radiation of phyla.</title>
        <authorList>
            <person name="Brown C.T."/>
            <person name="Hug L.A."/>
            <person name="Thomas B.C."/>
            <person name="Sharon I."/>
            <person name="Castelle C.J."/>
            <person name="Singh A."/>
            <person name="Wilkins M.J."/>
            <person name="Williams K.H."/>
            <person name="Banfield J.F."/>
        </authorList>
    </citation>
    <scope>NUCLEOTIDE SEQUENCE [LARGE SCALE GENOMIC DNA]</scope>
</reference>
<dbReference type="PANTHER" id="PTHR36833">
    <property type="entry name" value="SLR0610 PROTEIN-RELATED"/>
    <property type="match status" value="1"/>
</dbReference>
<feature type="transmembrane region" description="Helical" evidence="1">
    <location>
        <begin position="202"/>
        <end position="220"/>
    </location>
</feature>
<gene>
    <name evidence="2" type="ORF">UT72_C0006G0017</name>
</gene>
<sequence>MKSFLRYLKVWWLMSKNSFVSVFYSKLSLALFLIAKTLRFVFFFMFIFFLLKGTNSLAGYNLNQTVFFFLTFNLVDVTAQFLFREVYRFRGQVVTGGLDLTLSKPLSPLFRSLMGGADVIDLITIPPLIFAIFYVGRMLNPSLLHATFYLLLVLNSLLIATAFHIAVLGLGIITLEIDHTIMIYRDITNLGRFPVDIYKQPLQGILTFLVPVGIMITLPAKALMGLISPIGVFSSFLIGMAAIFLSIQFWNFALTKYTSASS</sequence>
<organism evidence="2 3">
    <name type="scientific">Candidatus Woesebacteria bacterium GW2011_GWB1_40_101</name>
    <dbReference type="NCBI Taxonomy" id="1618575"/>
    <lineage>
        <taxon>Bacteria</taxon>
        <taxon>Candidatus Woeseibacteriota</taxon>
    </lineage>
</organism>
<keyword evidence="1" id="KW-0472">Membrane</keyword>
<dbReference type="AlphaFoldDB" id="A0A0G0QHC4"/>
<proteinExistence type="predicted"/>
<feature type="transmembrane region" description="Helical" evidence="1">
    <location>
        <begin position="119"/>
        <end position="136"/>
    </location>
</feature>
<protein>
    <submittedName>
        <fullName evidence="2">Uncharacterized protein</fullName>
    </submittedName>
</protein>
<feature type="transmembrane region" description="Helical" evidence="1">
    <location>
        <begin position="21"/>
        <end position="50"/>
    </location>
</feature>
<keyword evidence="1" id="KW-1133">Transmembrane helix</keyword>
<name>A0A0G0QHC4_9BACT</name>
<keyword evidence="1" id="KW-0812">Transmembrane</keyword>
<dbReference type="PANTHER" id="PTHR36833:SF1">
    <property type="entry name" value="INTEGRAL MEMBRANE TRANSPORT PROTEIN"/>
    <property type="match status" value="1"/>
</dbReference>
<feature type="transmembrane region" description="Helical" evidence="1">
    <location>
        <begin position="226"/>
        <end position="247"/>
    </location>
</feature>
<evidence type="ECO:0000313" key="2">
    <source>
        <dbReference type="EMBL" id="KKR39558.1"/>
    </source>
</evidence>